<dbReference type="InterPro" id="IPR001223">
    <property type="entry name" value="Glyco_hydro18_cat"/>
</dbReference>
<keyword evidence="5" id="KW-0732">Signal</keyword>
<feature type="domain" description="GH18" evidence="8">
    <location>
        <begin position="9"/>
        <end position="329"/>
    </location>
</feature>
<reference evidence="9 10" key="1">
    <citation type="submission" date="2016-07" db="EMBL/GenBank/DDBJ databases">
        <title>Pervasive Adenine N6-methylation of Active Genes in Fungi.</title>
        <authorList>
            <consortium name="DOE Joint Genome Institute"/>
            <person name="Mondo S.J."/>
            <person name="Dannebaum R.O."/>
            <person name="Kuo R.C."/>
            <person name="Labutti K."/>
            <person name="Haridas S."/>
            <person name="Kuo A."/>
            <person name="Salamov A."/>
            <person name="Ahrendt S.R."/>
            <person name="Lipzen A."/>
            <person name="Sullivan W."/>
            <person name="Andreopoulos W.B."/>
            <person name="Clum A."/>
            <person name="Lindquist E."/>
            <person name="Daum C."/>
            <person name="Ramamoorthy G.K."/>
            <person name="Gryganskyi A."/>
            <person name="Culley D."/>
            <person name="Magnuson J.K."/>
            <person name="James T.Y."/>
            <person name="O'Malley M.A."/>
            <person name="Stajich J.E."/>
            <person name="Spatafora J.W."/>
            <person name="Visel A."/>
            <person name="Grigoriev I.V."/>
        </authorList>
    </citation>
    <scope>NUCLEOTIDE SEQUENCE [LARGE SCALE GENOMIC DNA]</scope>
    <source>
        <strain evidence="9 10">JEL800</strain>
    </source>
</reference>
<dbReference type="OrthoDB" id="10254444at2759"/>
<sequence length="329" mass="37345">MAHSPEFEQVVLAYITPWNNRGYDVVKDFRGKFSHLSPVWYQLRPTHSSKGPAFALTGDHDVDQGWIKEVTEPVTPTHGPFAGSTITPKIVPRFVIEIQAREELEALVKDHSHADSVATLIVKECRKQKHSGFVLEFIYSGYTPYLIETLSAAAKQNKLQFFLVIPPKHDGQEHILFDKPQFDLYKSLVNGFSLMTYDYSPNNHPGPNAPIEWVIANILRLCPEENPADRAKLLVGLNLYGNDYSENGHESIVGKKYIELLEAHEPALVWNKDVLEATFEYVDKKGDAHQVWYPTKESIQKRLEAFKALGTGVSLWEVGQGLDYFYALF</sequence>
<proteinExistence type="inferred from homology"/>
<dbReference type="Pfam" id="PF00704">
    <property type="entry name" value="Glyco_hydro_18"/>
    <property type="match status" value="1"/>
</dbReference>
<dbReference type="GO" id="GO:0008061">
    <property type="term" value="F:chitin binding"/>
    <property type="evidence" value="ECO:0007669"/>
    <property type="project" value="InterPro"/>
</dbReference>
<accession>A0A1Y2CLZ0</accession>
<dbReference type="GO" id="GO:0012505">
    <property type="term" value="C:endomembrane system"/>
    <property type="evidence" value="ECO:0007669"/>
    <property type="project" value="TreeGrafter"/>
</dbReference>
<dbReference type="FunFam" id="3.10.50.10:FF:000002">
    <property type="entry name" value="Chitinase domain-containing protein 1"/>
    <property type="match status" value="1"/>
</dbReference>
<dbReference type="Proteomes" id="UP000193642">
    <property type="component" value="Unassembled WGS sequence"/>
</dbReference>
<dbReference type="EMBL" id="MCGO01000012">
    <property type="protein sequence ID" value="ORY48020.1"/>
    <property type="molecule type" value="Genomic_DNA"/>
</dbReference>
<dbReference type="InterPro" id="IPR017853">
    <property type="entry name" value="GH"/>
</dbReference>
<evidence type="ECO:0000256" key="5">
    <source>
        <dbReference type="ARBA" id="ARBA00022729"/>
    </source>
</evidence>
<dbReference type="PANTHER" id="PTHR46066:SF2">
    <property type="entry name" value="CHITINASE DOMAIN-CONTAINING PROTEIN 1"/>
    <property type="match status" value="1"/>
</dbReference>
<dbReference type="GO" id="GO:0005576">
    <property type="term" value="C:extracellular region"/>
    <property type="evidence" value="ECO:0007669"/>
    <property type="project" value="UniProtKB-SubCell"/>
</dbReference>
<dbReference type="InterPro" id="IPR011583">
    <property type="entry name" value="Chitinase_II/V-like_cat"/>
</dbReference>
<dbReference type="GO" id="GO:0070492">
    <property type="term" value="F:oligosaccharide binding"/>
    <property type="evidence" value="ECO:0007669"/>
    <property type="project" value="TreeGrafter"/>
</dbReference>
<dbReference type="SUPFAM" id="SSF51445">
    <property type="entry name" value="(Trans)glycosidases"/>
    <property type="match status" value="1"/>
</dbReference>
<keyword evidence="4" id="KW-0964">Secreted</keyword>
<evidence type="ECO:0000256" key="7">
    <source>
        <dbReference type="ARBA" id="ARBA00040976"/>
    </source>
</evidence>
<keyword evidence="10" id="KW-1185">Reference proteome</keyword>
<dbReference type="AlphaFoldDB" id="A0A1Y2CLZ0"/>
<evidence type="ECO:0000256" key="6">
    <source>
        <dbReference type="ARBA" id="ARBA00023228"/>
    </source>
</evidence>
<dbReference type="PANTHER" id="PTHR46066">
    <property type="entry name" value="CHITINASE DOMAIN-CONTAINING PROTEIN 1 FAMILY MEMBER"/>
    <property type="match status" value="1"/>
</dbReference>
<evidence type="ECO:0000256" key="4">
    <source>
        <dbReference type="ARBA" id="ARBA00022525"/>
    </source>
</evidence>
<keyword evidence="6" id="KW-0458">Lysosome</keyword>
<dbReference type="Gene3D" id="3.20.20.80">
    <property type="entry name" value="Glycosidases"/>
    <property type="match status" value="1"/>
</dbReference>
<protein>
    <recommendedName>
        <fullName evidence="7">Chitinase domain-containing protein 1</fullName>
    </recommendedName>
</protein>
<evidence type="ECO:0000313" key="9">
    <source>
        <dbReference type="EMBL" id="ORY48020.1"/>
    </source>
</evidence>
<dbReference type="GO" id="GO:0005975">
    <property type="term" value="P:carbohydrate metabolic process"/>
    <property type="evidence" value="ECO:0007669"/>
    <property type="project" value="InterPro"/>
</dbReference>
<evidence type="ECO:0000256" key="1">
    <source>
        <dbReference type="ARBA" id="ARBA00004371"/>
    </source>
</evidence>
<comment type="similarity">
    <text evidence="3">Belongs to the glycosyl hydrolase 18 family.</text>
</comment>
<gene>
    <name evidence="9" type="ORF">BCR33DRAFT_695843</name>
</gene>
<name>A0A1Y2CLZ0_9FUNG</name>
<evidence type="ECO:0000313" key="10">
    <source>
        <dbReference type="Proteomes" id="UP000193642"/>
    </source>
</evidence>
<dbReference type="InterPro" id="IPR029070">
    <property type="entry name" value="Chitinase_insertion_sf"/>
</dbReference>
<dbReference type="PROSITE" id="PS51910">
    <property type="entry name" value="GH18_2"/>
    <property type="match status" value="1"/>
</dbReference>
<dbReference type="Gene3D" id="3.10.50.10">
    <property type="match status" value="1"/>
</dbReference>
<evidence type="ECO:0000256" key="3">
    <source>
        <dbReference type="ARBA" id="ARBA00009336"/>
    </source>
</evidence>
<evidence type="ECO:0000259" key="8">
    <source>
        <dbReference type="PROSITE" id="PS51910"/>
    </source>
</evidence>
<dbReference type="STRING" id="329046.A0A1Y2CLZ0"/>
<organism evidence="9 10">
    <name type="scientific">Rhizoclosmatium globosum</name>
    <dbReference type="NCBI Taxonomy" id="329046"/>
    <lineage>
        <taxon>Eukaryota</taxon>
        <taxon>Fungi</taxon>
        <taxon>Fungi incertae sedis</taxon>
        <taxon>Chytridiomycota</taxon>
        <taxon>Chytridiomycota incertae sedis</taxon>
        <taxon>Chytridiomycetes</taxon>
        <taxon>Chytridiales</taxon>
        <taxon>Chytriomycetaceae</taxon>
        <taxon>Rhizoclosmatium</taxon>
    </lineage>
</organism>
<dbReference type="SMART" id="SM00636">
    <property type="entry name" value="Glyco_18"/>
    <property type="match status" value="1"/>
</dbReference>
<comment type="caution">
    <text evidence="9">The sequence shown here is derived from an EMBL/GenBank/DDBJ whole genome shotgun (WGS) entry which is preliminary data.</text>
</comment>
<evidence type="ECO:0000256" key="2">
    <source>
        <dbReference type="ARBA" id="ARBA00004613"/>
    </source>
</evidence>
<comment type="subcellular location">
    <subcellularLocation>
        <location evidence="1">Lysosome</location>
    </subcellularLocation>
    <subcellularLocation>
        <location evidence="2">Secreted</location>
    </subcellularLocation>
</comment>